<evidence type="ECO:0000256" key="3">
    <source>
        <dbReference type="ARBA" id="ARBA00022692"/>
    </source>
</evidence>
<dbReference type="SUPFAM" id="SSF103473">
    <property type="entry name" value="MFS general substrate transporter"/>
    <property type="match status" value="1"/>
</dbReference>
<feature type="transmembrane region" description="Helical" evidence="6">
    <location>
        <begin position="33"/>
        <end position="49"/>
    </location>
</feature>
<comment type="subcellular location">
    <subcellularLocation>
        <location evidence="1">Membrane</location>
        <topology evidence="1">Multi-pass membrane protein</topology>
    </subcellularLocation>
</comment>
<evidence type="ECO:0000256" key="2">
    <source>
        <dbReference type="ARBA" id="ARBA00022448"/>
    </source>
</evidence>
<evidence type="ECO:0000256" key="1">
    <source>
        <dbReference type="ARBA" id="ARBA00004141"/>
    </source>
</evidence>
<feature type="transmembrane region" description="Helical" evidence="6">
    <location>
        <begin position="259"/>
        <end position="281"/>
    </location>
</feature>
<dbReference type="AlphaFoldDB" id="A0A2C6DJU4"/>
<feature type="transmembrane region" description="Helical" evidence="6">
    <location>
        <begin position="327"/>
        <end position="345"/>
    </location>
</feature>
<keyword evidence="3 6" id="KW-0812">Transmembrane</keyword>
<keyword evidence="2" id="KW-0813">Transport</keyword>
<dbReference type="GO" id="GO:0022857">
    <property type="term" value="F:transmembrane transporter activity"/>
    <property type="evidence" value="ECO:0007669"/>
    <property type="project" value="InterPro"/>
</dbReference>
<dbReference type="Proteomes" id="UP000224974">
    <property type="component" value="Unassembled WGS sequence"/>
</dbReference>
<dbReference type="Pfam" id="PF07690">
    <property type="entry name" value="MFS_1"/>
    <property type="match status" value="1"/>
</dbReference>
<feature type="transmembrane region" description="Helical" evidence="6">
    <location>
        <begin position="379"/>
        <end position="401"/>
    </location>
</feature>
<keyword evidence="5 6" id="KW-0472">Membrane</keyword>
<dbReference type="PANTHER" id="PTHR43791">
    <property type="entry name" value="PERMEASE-RELATED"/>
    <property type="match status" value="1"/>
</dbReference>
<evidence type="ECO:0000313" key="8">
    <source>
        <dbReference type="EMBL" id="PHI29101.1"/>
    </source>
</evidence>
<feature type="transmembrane region" description="Helical" evidence="6">
    <location>
        <begin position="131"/>
        <end position="151"/>
    </location>
</feature>
<dbReference type="Gene3D" id="1.20.1250.20">
    <property type="entry name" value="MFS general substrate transporter like domains"/>
    <property type="match status" value="2"/>
</dbReference>
<keyword evidence="4 6" id="KW-1133">Transmembrane helix</keyword>
<evidence type="ECO:0000256" key="5">
    <source>
        <dbReference type="ARBA" id="ARBA00023136"/>
    </source>
</evidence>
<organism evidence="8 9">
    <name type="scientific">Budvicia aquatica</name>
    <dbReference type="NCBI Taxonomy" id="82979"/>
    <lineage>
        <taxon>Bacteria</taxon>
        <taxon>Pseudomonadati</taxon>
        <taxon>Pseudomonadota</taxon>
        <taxon>Gammaproteobacteria</taxon>
        <taxon>Enterobacterales</taxon>
        <taxon>Budviciaceae</taxon>
        <taxon>Budvicia</taxon>
    </lineage>
</organism>
<keyword evidence="9" id="KW-1185">Reference proteome</keyword>
<feature type="transmembrane region" description="Helical" evidence="6">
    <location>
        <begin position="189"/>
        <end position="210"/>
    </location>
</feature>
<evidence type="ECO:0000256" key="4">
    <source>
        <dbReference type="ARBA" id="ARBA00022989"/>
    </source>
</evidence>
<proteinExistence type="predicted"/>
<dbReference type="PROSITE" id="PS50850">
    <property type="entry name" value="MFS"/>
    <property type="match status" value="1"/>
</dbReference>
<dbReference type="InterPro" id="IPR036259">
    <property type="entry name" value="MFS_trans_sf"/>
</dbReference>
<dbReference type="CDD" id="cd17319">
    <property type="entry name" value="MFS_ExuT_GudP_like"/>
    <property type="match status" value="1"/>
</dbReference>
<feature type="transmembrane region" description="Helical" evidence="6">
    <location>
        <begin position="101"/>
        <end position="119"/>
    </location>
</feature>
<feature type="transmembrane region" description="Helical" evidence="6">
    <location>
        <begin position="413"/>
        <end position="433"/>
    </location>
</feature>
<dbReference type="PANTHER" id="PTHR43791:SF100">
    <property type="entry name" value="SUGAR TRANSPORTER"/>
    <property type="match status" value="1"/>
</dbReference>
<feature type="transmembrane region" description="Helical" evidence="6">
    <location>
        <begin position="351"/>
        <end position="370"/>
    </location>
</feature>
<dbReference type="InterPro" id="IPR020846">
    <property type="entry name" value="MFS_dom"/>
</dbReference>
<dbReference type="EMBL" id="PDDX01000001">
    <property type="protein sequence ID" value="PHI29101.1"/>
    <property type="molecule type" value="Genomic_DNA"/>
</dbReference>
<comment type="caution">
    <text evidence="8">The sequence shown here is derived from an EMBL/GenBank/DDBJ whole genome shotgun (WGS) entry which is preliminary data.</text>
</comment>
<feature type="transmembrane region" description="Helical" evidence="6">
    <location>
        <begin position="163"/>
        <end position="183"/>
    </location>
</feature>
<feature type="transmembrane region" description="Helical" evidence="6">
    <location>
        <begin position="74"/>
        <end position="94"/>
    </location>
</feature>
<dbReference type="OrthoDB" id="9773957at2"/>
<evidence type="ECO:0000256" key="6">
    <source>
        <dbReference type="SAM" id="Phobius"/>
    </source>
</evidence>
<gene>
    <name evidence="8" type="ORF">CRN84_07090</name>
</gene>
<accession>A0A2C6DJU4</accession>
<reference evidence="9" key="1">
    <citation type="submission" date="2017-09" db="EMBL/GenBank/DDBJ databases">
        <title>FDA dAtabase for Regulatory Grade micrObial Sequences (FDA-ARGOS): Supporting development and validation of Infectious Disease Dx tests.</title>
        <authorList>
            <person name="Minogue T."/>
            <person name="Wolcott M."/>
            <person name="Wasieloski L."/>
            <person name="Aguilar W."/>
            <person name="Moore D."/>
            <person name="Tallon L."/>
            <person name="Sadzewicz L."/>
            <person name="Ott S."/>
            <person name="Zhao X."/>
            <person name="Nagaraj S."/>
            <person name="Vavikolanu K."/>
            <person name="Aluvathingal J."/>
            <person name="Nadendla S."/>
            <person name="Sichtig H."/>
        </authorList>
    </citation>
    <scope>NUCLEOTIDE SEQUENCE [LARGE SCALE GENOMIC DNA]</scope>
    <source>
        <strain evidence="9">FDAARGOS_387</strain>
    </source>
</reference>
<evidence type="ECO:0000259" key="7">
    <source>
        <dbReference type="PROSITE" id="PS50850"/>
    </source>
</evidence>
<sequence length="454" mass="49697">MIFCSIIKIKCTTDLRIRNNAMTTQHEGIGRRWLFFIPVASIMYMLAFLDRTNLSFILPYIGQDLHLTNSTKGMASGIFFLGYLLLQVPAALMAERWSAKKTIFILMILWGLAAIWTGLVQSTTELMAARFVLGVFEGGVQPATLVLLIKWFPQREKARANGFWLLCIPISAILAAPLTGFLLEHFSWRTVLILEGFPPIIWAVVWYIMVADTPEKAWWMKPAERQYIVTQLALDEEKKQSTTGQDSARYRDVFRNPKVLTLIFAWFLYCAGFYGFTMWLPQVIANISQATPGIVGVLTAIPYLIGLVGMAVIAVRTDKHGLNKTSAALPLTIAAIALLIGQFFPSAVIQFIFLCIVAAGLYIHGAFFALPPLILRTDILALSLGLIGGIGNLGGFVGPYVVGWLIDLTGTPLAGFAIMAAALFVCGLALASVTPKASASDKPEVNVSGAVEAE</sequence>
<dbReference type="GO" id="GO:0005886">
    <property type="term" value="C:plasma membrane"/>
    <property type="evidence" value="ECO:0007669"/>
    <property type="project" value="TreeGrafter"/>
</dbReference>
<dbReference type="InterPro" id="IPR011701">
    <property type="entry name" value="MFS"/>
</dbReference>
<protein>
    <submittedName>
        <fullName evidence="8">MFS transporter</fullName>
    </submittedName>
</protein>
<evidence type="ECO:0000313" key="9">
    <source>
        <dbReference type="Proteomes" id="UP000224974"/>
    </source>
</evidence>
<feature type="transmembrane region" description="Helical" evidence="6">
    <location>
        <begin position="293"/>
        <end position="315"/>
    </location>
</feature>
<feature type="domain" description="Major facilitator superfamily (MFS) profile" evidence="7">
    <location>
        <begin position="36"/>
        <end position="438"/>
    </location>
</feature>
<name>A0A2C6DJU4_9GAMM</name>
<dbReference type="STRING" id="1111728.GCA_000427805_00736"/>